<dbReference type="Proteomes" id="UP000075683">
    <property type="component" value="Unassembled WGS sequence"/>
</dbReference>
<dbReference type="AlphaFoldDB" id="A0A150M530"/>
<name>A0A150M530_9BACI</name>
<reference evidence="1 2" key="1">
    <citation type="submission" date="2016-01" db="EMBL/GenBank/DDBJ databases">
        <title>Draft Genome Sequences of Seven Thermophilic Sporeformers Isolated from Foods.</title>
        <authorList>
            <person name="Berendsen E.M."/>
            <person name="Wells-Bennik M.H."/>
            <person name="Krawcyk A.O."/>
            <person name="De Jong A."/>
            <person name="Holsappel S."/>
            <person name="Eijlander R.T."/>
            <person name="Kuipers O.P."/>
        </authorList>
    </citation>
    <scope>NUCLEOTIDE SEQUENCE [LARGE SCALE GENOMIC DNA]</scope>
    <source>
        <strain evidence="1 2">B4135</strain>
    </source>
</reference>
<gene>
    <name evidence="1" type="ORF">B4135_2043</name>
</gene>
<sequence>MIGRGLCLPARSAGRTAAKGRFDRKDCLSIRNGGAFFPGTRTGLPGRPPADFPALSAGAGAFPFGCVSPLPRATDRFRMIAGLILPGWGSHANAGLVPEPLPVCNGFPAGLLRPGSTPPPVIGKKGRQVLWEPLLFQGFRIWDGPIAQR</sequence>
<accession>A0A150M530</accession>
<protein>
    <submittedName>
        <fullName evidence="1">Uncharacterized protein</fullName>
    </submittedName>
</protein>
<comment type="caution">
    <text evidence="1">The sequence shown here is derived from an EMBL/GenBank/DDBJ whole genome shotgun (WGS) entry which is preliminary data.</text>
</comment>
<dbReference type="EMBL" id="LQYT01000042">
    <property type="protein sequence ID" value="KYD19312.1"/>
    <property type="molecule type" value="Genomic_DNA"/>
</dbReference>
<evidence type="ECO:0000313" key="1">
    <source>
        <dbReference type="EMBL" id="KYD19312.1"/>
    </source>
</evidence>
<proteinExistence type="predicted"/>
<organism evidence="1 2">
    <name type="scientific">Caldibacillus debilis</name>
    <dbReference type="NCBI Taxonomy" id="301148"/>
    <lineage>
        <taxon>Bacteria</taxon>
        <taxon>Bacillati</taxon>
        <taxon>Bacillota</taxon>
        <taxon>Bacilli</taxon>
        <taxon>Bacillales</taxon>
        <taxon>Bacillaceae</taxon>
        <taxon>Caldibacillus</taxon>
    </lineage>
</organism>
<evidence type="ECO:0000313" key="2">
    <source>
        <dbReference type="Proteomes" id="UP000075683"/>
    </source>
</evidence>
<dbReference type="STRING" id="301148.B4135_2043"/>